<organism evidence="1 2">
    <name type="scientific">Carnegiea gigantea</name>
    <dbReference type="NCBI Taxonomy" id="171969"/>
    <lineage>
        <taxon>Eukaryota</taxon>
        <taxon>Viridiplantae</taxon>
        <taxon>Streptophyta</taxon>
        <taxon>Embryophyta</taxon>
        <taxon>Tracheophyta</taxon>
        <taxon>Spermatophyta</taxon>
        <taxon>Magnoliopsida</taxon>
        <taxon>eudicotyledons</taxon>
        <taxon>Gunneridae</taxon>
        <taxon>Pentapetalae</taxon>
        <taxon>Caryophyllales</taxon>
        <taxon>Cactineae</taxon>
        <taxon>Cactaceae</taxon>
        <taxon>Cactoideae</taxon>
        <taxon>Echinocereeae</taxon>
        <taxon>Carnegiea</taxon>
    </lineage>
</organism>
<sequence length="176" mass="19053">MAVKRSLSPPPLSSLTMNKKLRRLPHVFSKVLELPFDSDADVAVEDRPDCLRFVADGVDVAGAVRAHVVELHPGVTKVVIRRRENRSQPLNGDLELNLWRFRLPAAALPELAKAAYGGGQLVVTVPKHGWGEINSCGEDFKGGDNHTANVLVGCKGLSSPRKLGTVAYATLVDLDK</sequence>
<protein>
    <submittedName>
        <fullName evidence="1">Uncharacterized protein</fullName>
    </submittedName>
</protein>
<dbReference type="PANTHER" id="PTHR33879:SF3">
    <property type="entry name" value="17.6 KDA CLASS II HEAT SHOCK PROTEIN-RELATED"/>
    <property type="match status" value="1"/>
</dbReference>
<proteinExistence type="predicted"/>
<reference evidence="1" key="1">
    <citation type="submission" date="2022-04" db="EMBL/GenBank/DDBJ databases">
        <title>Carnegiea gigantea Genome sequencing and assembly v2.</title>
        <authorList>
            <person name="Copetti D."/>
            <person name="Sanderson M.J."/>
            <person name="Burquez A."/>
            <person name="Wojciechowski M.F."/>
        </authorList>
    </citation>
    <scope>NUCLEOTIDE SEQUENCE</scope>
    <source>
        <strain evidence="1">SGP5-SGP5p</strain>
        <tissue evidence="1">Aerial part</tissue>
    </source>
</reference>
<dbReference type="CDD" id="cd00298">
    <property type="entry name" value="ACD_sHsps_p23-like"/>
    <property type="match status" value="1"/>
</dbReference>
<dbReference type="PANTHER" id="PTHR33879">
    <property type="entry name" value="17.6 KDA CLASS II HEAT SHOCK PROTEIN-RELATED"/>
    <property type="match status" value="1"/>
</dbReference>
<dbReference type="AlphaFoldDB" id="A0A9Q1KJ01"/>
<name>A0A9Q1KJ01_9CARY</name>
<gene>
    <name evidence="1" type="ORF">Cgig2_024574</name>
</gene>
<evidence type="ECO:0000313" key="1">
    <source>
        <dbReference type="EMBL" id="KAJ8444248.1"/>
    </source>
</evidence>
<dbReference type="EMBL" id="JAKOGI010000102">
    <property type="protein sequence ID" value="KAJ8444248.1"/>
    <property type="molecule type" value="Genomic_DNA"/>
</dbReference>
<keyword evidence="2" id="KW-1185">Reference proteome</keyword>
<dbReference type="Proteomes" id="UP001153076">
    <property type="component" value="Unassembled WGS sequence"/>
</dbReference>
<dbReference type="OrthoDB" id="1922291at2759"/>
<comment type="caution">
    <text evidence="1">The sequence shown here is derived from an EMBL/GenBank/DDBJ whole genome shotgun (WGS) entry which is preliminary data.</text>
</comment>
<accession>A0A9Q1KJ01</accession>
<evidence type="ECO:0000313" key="2">
    <source>
        <dbReference type="Proteomes" id="UP001153076"/>
    </source>
</evidence>